<gene>
    <name evidence="1" type="ORF">PsorP6_010982</name>
</gene>
<dbReference type="Proteomes" id="UP001163321">
    <property type="component" value="Chromosome 6"/>
</dbReference>
<evidence type="ECO:0000313" key="1">
    <source>
        <dbReference type="EMBL" id="KAI9910589.1"/>
    </source>
</evidence>
<comment type="caution">
    <text evidence="1">The sequence shown here is derived from an EMBL/GenBank/DDBJ whole genome shotgun (WGS) entry which is preliminary data.</text>
</comment>
<sequence length="325" mass="36477">MINGLSCRNGELVHSSTRDLPRSRFSLAIMLYRTGARVSVSRRPISNFLVTRYYLSPALSQQMPHLEDFFTHGSSSCSASRRRHPGPDSDRLDHHAILYVHGPRDAGQTSLLLQFGFTYASAGTHVLLLLPRALDASPSLSPARNDLVPLTPCAHCHEPVQTGEANRIWNRIKIKHVHTYTEVQRFLTSFHVEETTTPSVLLITDLETLFTDPSSMHAVYQTLALLREYMEHTSGTGLVVVTGHTDASVLEDRRSLRRWCRFLELVALDERHTFLLRQDVGPREDEPGSGAPQQHEAAVAHVKYTFIPSSEDTSGTFQFLDVARL</sequence>
<accession>A0ACC0VVS2</accession>
<evidence type="ECO:0000313" key="2">
    <source>
        <dbReference type="Proteomes" id="UP001163321"/>
    </source>
</evidence>
<dbReference type="EMBL" id="CM047585">
    <property type="protein sequence ID" value="KAI9910589.1"/>
    <property type="molecule type" value="Genomic_DNA"/>
</dbReference>
<keyword evidence="2" id="KW-1185">Reference proteome</keyword>
<protein>
    <submittedName>
        <fullName evidence="1">Uncharacterized protein</fullName>
    </submittedName>
</protein>
<name>A0ACC0VVS2_9STRA</name>
<organism evidence="1 2">
    <name type="scientific">Peronosclerospora sorghi</name>
    <dbReference type="NCBI Taxonomy" id="230839"/>
    <lineage>
        <taxon>Eukaryota</taxon>
        <taxon>Sar</taxon>
        <taxon>Stramenopiles</taxon>
        <taxon>Oomycota</taxon>
        <taxon>Peronosporomycetes</taxon>
        <taxon>Peronosporales</taxon>
        <taxon>Peronosporaceae</taxon>
        <taxon>Peronosclerospora</taxon>
    </lineage>
</organism>
<reference evidence="1 2" key="1">
    <citation type="journal article" date="2022" name="bioRxiv">
        <title>The genome of the oomycete Peronosclerospora sorghi, a cosmopolitan pathogen of maize and sorghum, is inflated with dispersed pseudogenes.</title>
        <authorList>
            <person name="Fletcher K."/>
            <person name="Martin F."/>
            <person name="Isakeit T."/>
            <person name="Cavanaugh K."/>
            <person name="Magill C."/>
            <person name="Michelmore R."/>
        </authorList>
    </citation>
    <scope>NUCLEOTIDE SEQUENCE [LARGE SCALE GENOMIC DNA]</scope>
    <source>
        <strain evidence="1">P6</strain>
    </source>
</reference>
<proteinExistence type="predicted"/>